<evidence type="ECO:0000256" key="1">
    <source>
        <dbReference type="SAM" id="MobiDB-lite"/>
    </source>
</evidence>
<protein>
    <submittedName>
        <fullName evidence="4">IBB domain-containing protein</fullName>
    </submittedName>
</protein>
<dbReference type="Proteomes" id="UP000274131">
    <property type="component" value="Unassembled WGS sequence"/>
</dbReference>
<dbReference type="EMBL" id="UXUI01007481">
    <property type="protein sequence ID" value="VDD87819.1"/>
    <property type="molecule type" value="Genomic_DNA"/>
</dbReference>
<name>A0A0N4V030_ENTVE</name>
<feature type="region of interest" description="Disordered" evidence="1">
    <location>
        <begin position="1"/>
        <end position="30"/>
    </location>
</feature>
<proteinExistence type="predicted"/>
<evidence type="ECO:0000313" key="2">
    <source>
        <dbReference type="EMBL" id="VDD87819.1"/>
    </source>
</evidence>
<accession>A0A0N4V030</accession>
<sequence length="105" mass="11910">MVPRVGEKVVDCRRAKRSDDDSSDIRDEAHQAYSMRQKDVQLDRKKLDRKADKTLVFPARLLFFSFRIVVNMASTISPYFSIVKRCPLPSLAPVPIGGGPEEPTF</sequence>
<reference evidence="4" key="1">
    <citation type="submission" date="2017-02" db="UniProtKB">
        <authorList>
            <consortium name="WormBaseParasite"/>
        </authorList>
    </citation>
    <scope>IDENTIFICATION</scope>
</reference>
<reference evidence="2 3" key="2">
    <citation type="submission" date="2018-10" db="EMBL/GenBank/DDBJ databases">
        <authorList>
            <consortium name="Pathogen Informatics"/>
        </authorList>
    </citation>
    <scope>NUCLEOTIDE SEQUENCE [LARGE SCALE GENOMIC DNA]</scope>
</reference>
<dbReference type="WBParaSite" id="EVEC_0000325401-mRNA-1">
    <property type="protein sequence ID" value="EVEC_0000325401-mRNA-1"/>
    <property type="gene ID" value="EVEC_0000325401"/>
</dbReference>
<evidence type="ECO:0000313" key="3">
    <source>
        <dbReference type="Proteomes" id="UP000274131"/>
    </source>
</evidence>
<organism evidence="4">
    <name type="scientific">Enterobius vermicularis</name>
    <name type="common">Human pinworm</name>
    <dbReference type="NCBI Taxonomy" id="51028"/>
    <lineage>
        <taxon>Eukaryota</taxon>
        <taxon>Metazoa</taxon>
        <taxon>Ecdysozoa</taxon>
        <taxon>Nematoda</taxon>
        <taxon>Chromadorea</taxon>
        <taxon>Rhabditida</taxon>
        <taxon>Spirurina</taxon>
        <taxon>Oxyuridomorpha</taxon>
        <taxon>Oxyuroidea</taxon>
        <taxon>Oxyuridae</taxon>
        <taxon>Enterobius</taxon>
    </lineage>
</organism>
<dbReference type="AlphaFoldDB" id="A0A0N4V030"/>
<keyword evidence="3" id="KW-1185">Reference proteome</keyword>
<evidence type="ECO:0000313" key="4">
    <source>
        <dbReference type="WBParaSite" id="EVEC_0000325401-mRNA-1"/>
    </source>
</evidence>
<gene>
    <name evidence="2" type="ORF">EVEC_LOCUS2962</name>
</gene>